<dbReference type="Pfam" id="PF00535">
    <property type="entry name" value="Glycos_transf_2"/>
    <property type="match status" value="1"/>
</dbReference>
<keyword evidence="3" id="KW-0328">Glycosyltransferase</keyword>
<evidence type="ECO:0000256" key="8">
    <source>
        <dbReference type="ARBA" id="ARBA00038120"/>
    </source>
</evidence>
<name>A0A5B8C068_9MICO</name>
<dbReference type="PANTHER" id="PTHR43646:SF2">
    <property type="entry name" value="GLYCOSYLTRANSFERASE 2-LIKE DOMAIN-CONTAINING PROTEIN"/>
    <property type="match status" value="1"/>
</dbReference>
<evidence type="ECO:0000256" key="2">
    <source>
        <dbReference type="ARBA" id="ARBA00022475"/>
    </source>
</evidence>
<dbReference type="Gene3D" id="3.90.550.10">
    <property type="entry name" value="Spore Coat Polysaccharide Biosynthesis Protein SpsA, Chain A"/>
    <property type="match status" value="1"/>
</dbReference>
<evidence type="ECO:0000313" key="11">
    <source>
        <dbReference type="EMBL" id="QDC23923.1"/>
    </source>
</evidence>
<dbReference type="CDD" id="cd00761">
    <property type="entry name" value="Glyco_tranf_GTA_type"/>
    <property type="match status" value="1"/>
</dbReference>
<accession>A0A5B8C068</accession>
<evidence type="ECO:0000256" key="1">
    <source>
        <dbReference type="ARBA" id="ARBA00004236"/>
    </source>
</evidence>
<comment type="function">
    <text evidence="6">Catalyzes the glycosylation of 4,4'-diaponeurosporenoate, i.e. the esterification of glucose at the C1'' position with the carboxyl group of 4,4'-diaponeurosporenic acid, to form glycosyl-4,4'-diaponeurosporenoate. This is a step in the biosynthesis of staphyloxanthin, an orange pigment present in most staphylococci strains.</text>
</comment>
<evidence type="ECO:0000256" key="6">
    <source>
        <dbReference type="ARBA" id="ARBA00037281"/>
    </source>
</evidence>
<evidence type="ECO:0000259" key="10">
    <source>
        <dbReference type="Pfam" id="PF00535"/>
    </source>
</evidence>
<dbReference type="GO" id="GO:0005886">
    <property type="term" value="C:plasma membrane"/>
    <property type="evidence" value="ECO:0007669"/>
    <property type="project" value="UniProtKB-SubCell"/>
</dbReference>
<dbReference type="AlphaFoldDB" id="A0A5B8C068"/>
<keyword evidence="4 11" id="KW-0808">Transferase</keyword>
<dbReference type="InterPro" id="IPR001173">
    <property type="entry name" value="Glyco_trans_2-like"/>
</dbReference>
<evidence type="ECO:0000256" key="5">
    <source>
        <dbReference type="ARBA" id="ARBA00023136"/>
    </source>
</evidence>
<evidence type="ECO:0000313" key="12">
    <source>
        <dbReference type="Proteomes" id="UP000314616"/>
    </source>
</evidence>
<feature type="domain" description="Glycosyltransferase 2-like" evidence="10">
    <location>
        <begin position="12"/>
        <end position="145"/>
    </location>
</feature>
<dbReference type="OrthoDB" id="9771846at2"/>
<dbReference type="InterPro" id="IPR029044">
    <property type="entry name" value="Nucleotide-diphossugar_trans"/>
</dbReference>
<evidence type="ECO:0000256" key="9">
    <source>
        <dbReference type="ARBA" id="ARBA00040345"/>
    </source>
</evidence>
<keyword evidence="5" id="KW-0472">Membrane</keyword>
<comment type="subcellular location">
    <subcellularLocation>
        <location evidence="1">Cell membrane</location>
    </subcellularLocation>
</comment>
<dbReference type="EMBL" id="CP040915">
    <property type="protein sequence ID" value="QDC23923.1"/>
    <property type="molecule type" value="Genomic_DNA"/>
</dbReference>
<protein>
    <recommendedName>
        <fullName evidence="9">4,4'-diaponeurosporenoate glycosyltransferase</fullName>
    </recommendedName>
</protein>
<comment type="pathway">
    <text evidence="7">Carotenoid biosynthesis; staphyloxanthin biosynthesis; staphyloxanthin from farnesyl diphosphate: step 4/5.</text>
</comment>
<reference evidence="11 12" key="1">
    <citation type="submission" date="2019-05" db="EMBL/GenBank/DDBJ databases">
        <title>Georgenia *** sp. nov., and Georgenia *** sp. nov., isolated from the intestinal contents of plateau pika (Ochotona curzoniae) in the Qinghai-Tibet plateau of China.</title>
        <authorList>
            <person name="Tian Z."/>
        </authorList>
    </citation>
    <scope>NUCLEOTIDE SEQUENCE [LARGE SCALE GENOMIC DNA]</scope>
    <source>
        <strain evidence="11 12">Z443</strain>
    </source>
</reference>
<dbReference type="Proteomes" id="UP000314616">
    <property type="component" value="Chromosome"/>
</dbReference>
<sequence length="285" mass="30911">MTSASVSRAVGSVIIPAHNEARVIARTLSALAPMAATGMLEVIVVCNGCSDGTAEVARSFDGVRVLDSAQPSKPFALNLGDEAAQHWPRLYLDADIEITTGTVADVLAHLSAGRSLAARPAREFDDTGASWPVQAFYRTKRRMPSLDRHLWGAGVYAVSLEGRSRFEEFPDTTGDDLWIDCLYASAEKAIVATTPVRVRTPRTVRSLLSILRRVYRGNAEFPRSAVPSHGDAGPTTSQTARELLRTVNGVGPALDAATYATLVLLARLIARRRTVRWERDESSRP</sequence>
<comment type="similarity">
    <text evidence="8">Belongs to the glycosyltransferase 2 family. CrtQ subfamily.</text>
</comment>
<gene>
    <name evidence="11" type="ORF">FE374_04095</name>
</gene>
<evidence type="ECO:0000256" key="7">
    <source>
        <dbReference type="ARBA" id="ARBA00037904"/>
    </source>
</evidence>
<keyword evidence="2" id="KW-1003">Cell membrane</keyword>
<proteinExistence type="inferred from homology"/>
<dbReference type="SUPFAM" id="SSF53448">
    <property type="entry name" value="Nucleotide-diphospho-sugar transferases"/>
    <property type="match status" value="1"/>
</dbReference>
<dbReference type="GO" id="GO:0016757">
    <property type="term" value="F:glycosyltransferase activity"/>
    <property type="evidence" value="ECO:0007669"/>
    <property type="project" value="UniProtKB-KW"/>
</dbReference>
<evidence type="ECO:0000256" key="4">
    <source>
        <dbReference type="ARBA" id="ARBA00022679"/>
    </source>
</evidence>
<dbReference type="KEGG" id="gyu:FE374_04095"/>
<evidence type="ECO:0000256" key="3">
    <source>
        <dbReference type="ARBA" id="ARBA00022676"/>
    </source>
</evidence>
<dbReference type="PANTHER" id="PTHR43646">
    <property type="entry name" value="GLYCOSYLTRANSFERASE"/>
    <property type="match status" value="1"/>
</dbReference>
<organism evidence="11 12">
    <name type="scientific">Georgenia yuyongxinii</name>
    <dbReference type="NCBI Taxonomy" id="2589797"/>
    <lineage>
        <taxon>Bacteria</taxon>
        <taxon>Bacillati</taxon>
        <taxon>Actinomycetota</taxon>
        <taxon>Actinomycetes</taxon>
        <taxon>Micrococcales</taxon>
        <taxon>Bogoriellaceae</taxon>
        <taxon>Georgenia</taxon>
    </lineage>
</organism>